<feature type="region of interest" description="Disordered" evidence="1">
    <location>
        <begin position="1"/>
        <end position="50"/>
    </location>
</feature>
<organism evidence="2 3">
    <name type="scientific">Triparma retinervis</name>
    <dbReference type="NCBI Taxonomy" id="2557542"/>
    <lineage>
        <taxon>Eukaryota</taxon>
        <taxon>Sar</taxon>
        <taxon>Stramenopiles</taxon>
        <taxon>Ochrophyta</taxon>
        <taxon>Bolidophyceae</taxon>
        <taxon>Parmales</taxon>
        <taxon>Triparmaceae</taxon>
        <taxon>Triparma</taxon>
    </lineage>
</organism>
<dbReference type="AlphaFoldDB" id="A0A9W7AL92"/>
<dbReference type="Proteomes" id="UP001165082">
    <property type="component" value="Unassembled WGS sequence"/>
</dbReference>
<feature type="compositionally biased region" description="Acidic residues" evidence="1">
    <location>
        <begin position="183"/>
        <end position="237"/>
    </location>
</feature>
<feature type="region of interest" description="Disordered" evidence="1">
    <location>
        <begin position="116"/>
        <end position="237"/>
    </location>
</feature>
<accession>A0A9W7AL92</accession>
<dbReference type="EMBL" id="BRXZ01001600">
    <property type="protein sequence ID" value="GMH74976.1"/>
    <property type="molecule type" value="Genomic_DNA"/>
</dbReference>
<name>A0A9W7AL92_9STRA</name>
<feature type="non-terminal residue" evidence="2">
    <location>
        <position position="1"/>
    </location>
</feature>
<protein>
    <submittedName>
        <fullName evidence="2">Uncharacterized protein</fullName>
    </submittedName>
</protein>
<evidence type="ECO:0000313" key="2">
    <source>
        <dbReference type="EMBL" id="GMH74976.1"/>
    </source>
</evidence>
<comment type="caution">
    <text evidence="2">The sequence shown here is derived from an EMBL/GenBank/DDBJ whole genome shotgun (WGS) entry which is preliminary data.</text>
</comment>
<evidence type="ECO:0000313" key="3">
    <source>
        <dbReference type="Proteomes" id="UP001165082"/>
    </source>
</evidence>
<feature type="compositionally biased region" description="Low complexity" evidence="1">
    <location>
        <begin position="34"/>
        <end position="50"/>
    </location>
</feature>
<gene>
    <name evidence="2" type="ORF">TrRE_jg8155</name>
</gene>
<proteinExistence type="predicted"/>
<reference evidence="2" key="1">
    <citation type="submission" date="2022-07" db="EMBL/GenBank/DDBJ databases">
        <title>Genome analysis of Parmales, a sister group of diatoms, reveals the evolutionary specialization of diatoms from phago-mixotrophs to photoautotrophs.</title>
        <authorList>
            <person name="Ban H."/>
            <person name="Sato S."/>
            <person name="Yoshikawa S."/>
            <person name="Kazumasa Y."/>
            <person name="Nakamura Y."/>
            <person name="Ichinomiya M."/>
            <person name="Saitoh K."/>
            <person name="Sato N."/>
            <person name="Blanc-Mathieu R."/>
            <person name="Endo H."/>
            <person name="Kuwata A."/>
            <person name="Ogata H."/>
        </authorList>
    </citation>
    <scope>NUCLEOTIDE SEQUENCE</scope>
</reference>
<sequence length="237" mass="25136">MPPTPSPSTSKSCDPDMPPLVDSDEEIQPSDGLPAAATTQTTTPTEAATKTPSEKVVITIKWTGAGAEGLPLKVVSRSYRFGTHRPLLIIFGRFATGVGKQPSDFTFRFQGMQISGSEKKKKKKKKKGGKKEQDLQDEGSDDMSCPDLCDDDDTSSDDCGVGGKPDHRKPPLPSSDGGPPNLSEDESSDGPPDLSDDEDEDGPPDLSDDEDEDGPPNLSGDEDSDGPPNLSDDEDDS</sequence>
<feature type="compositionally biased region" description="Basic residues" evidence="1">
    <location>
        <begin position="119"/>
        <end position="129"/>
    </location>
</feature>
<evidence type="ECO:0000256" key="1">
    <source>
        <dbReference type="SAM" id="MobiDB-lite"/>
    </source>
</evidence>
<keyword evidence="3" id="KW-1185">Reference proteome</keyword>